<name>A0AA40BJA7_9PEZI</name>
<dbReference type="AlphaFoldDB" id="A0AA40BJA7"/>
<dbReference type="RefSeq" id="XP_060304159.1">
    <property type="nucleotide sequence ID" value="XM_060436630.1"/>
</dbReference>
<evidence type="ECO:0000313" key="2">
    <source>
        <dbReference type="Proteomes" id="UP001172101"/>
    </source>
</evidence>
<reference evidence="1" key="1">
    <citation type="submission" date="2023-06" db="EMBL/GenBank/DDBJ databases">
        <title>Genome-scale phylogeny and comparative genomics of the fungal order Sordariales.</title>
        <authorList>
            <consortium name="Lawrence Berkeley National Laboratory"/>
            <person name="Hensen N."/>
            <person name="Bonometti L."/>
            <person name="Westerberg I."/>
            <person name="Brannstrom I.O."/>
            <person name="Guillou S."/>
            <person name="Cros-Aarteil S."/>
            <person name="Calhoun S."/>
            <person name="Haridas S."/>
            <person name="Kuo A."/>
            <person name="Mondo S."/>
            <person name="Pangilinan J."/>
            <person name="Riley R."/>
            <person name="LaButti K."/>
            <person name="Andreopoulos B."/>
            <person name="Lipzen A."/>
            <person name="Chen C."/>
            <person name="Yanf M."/>
            <person name="Daum C."/>
            <person name="Ng V."/>
            <person name="Clum A."/>
            <person name="Steindorff A."/>
            <person name="Ohm R."/>
            <person name="Martin F."/>
            <person name="Silar P."/>
            <person name="Natvig D."/>
            <person name="Lalanne C."/>
            <person name="Gautier V."/>
            <person name="Ament-velasquez S.L."/>
            <person name="Kruys A."/>
            <person name="Hutchinson M.I."/>
            <person name="Powell A.J."/>
            <person name="Barry K."/>
            <person name="Miller A.N."/>
            <person name="Grigoriev I.V."/>
            <person name="Debuchy R."/>
            <person name="Gladieux P."/>
            <person name="Thoren M.H."/>
            <person name="Johannesson H."/>
        </authorList>
    </citation>
    <scope>NUCLEOTIDE SEQUENCE</scope>
    <source>
        <strain evidence="1">SMH2392-1A</strain>
    </source>
</reference>
<sequence length="113" mass="12587">LPGKTLACLLGTKPRSAEQLWRLNMAMHYGQGVVVGVARALMSYHGIRGPFADSMFTSLRLLVDQTLESWTGVGALPWTWPFGEQIIDLAHKAVYAMATGYFRALDSVNVFWR</sequence>
<protein>
    <submittedName>
        <fullName evidence="1">Uncharacterized protein</fullName>
    </submittedName>
</protein>
<dbReference type="GeneID" id="85319900"/>
<accession>A0AA40BJA7</accession>
<proteinExistence type="predicted"/>
<dbReference type="EMBL" id="JAUIRO010000001">
    <property type="protein sequence ID" value="KAK0735282.1"/>
    <property type="molecule type" value="Genomic_DNA"/>
</dbReference>
<dbReference type="Proteomes" id="UP001172101">
    <property type="component" value="Unassembled WGS sequence"/>
</dbReference>
<gene>
    <name evidence="1" type="ORF">B0T26DRAFT_634409</name>
</gene>
<comment type="caution">
    <text evidence="1">The sequence shown here is derived from an EMBL/GenBank/DDBJ whole genome shotgun (WGS) entry which is preliminary data.</text>
</comment>
<organism evidence="1 2">
    <name type="scientific">Lasiosphaeria miniovina</name>
    <dbReference type="NCBI Taxonomy" id="1954250"/>
    <lineage>
        <taxon>Eukaryota</taxon>
        <taxon>Fungi</taxon>
        <taxon>Dikarya</taxon>
        <taxon>Ascomycota</taxon>
        <taxon>Pezizomycotina</taxon>
        <taxon>Sordariomycetes</taxon>
        <taxon>Sordariomycetidae</taxon>
        <taxon>Sordariales</taxon>
        <taxon>Lasiosphaeriaceae</taxon>
        <taxon>Lasiosphaeria</taxon>
    </lineage>
</organism>
<feature type="non-terminal residue" evidence="1">
    <location>
        <position position="113"/>
    </location>
</feature>
<evidence type="ECO:0000313" key="1">
    <source>
        <dbReference type="EMBL" id="KAK0735282.1"/>
    </source>
</evidence>
<keyword evidence="2" id="KW-1185">Reference proteome</keyword>